<evidence type="ECO:0000256" key="6">
    <source>
        <dbReference type="SAM" id="Coils"/>
    </source>
</evidence>
<dbReference type="InterPro" id="IPR004827">
    <property type="entry name" value="bZIP"/>
</dbReference>
<comment type="caution">
    <text evidence="9">The sequence shown here is derived from an EMBL/GenBank/DDBJ whole genome shotgun (WGS) entry which is preliminary data.</text>
</comment>
<keyword evidence="4" id="KW-0804">Transcription</keyword>
<dbReference type="Pfam" id="PF12498">
    <property type="entry name" value="bZIP_C"/>
    <property type="match status" value="1"/>
</dbReference>
<dbReference type="AlphaFoldDB" id="A0A8T3B5D1"/>
<dbReference type="GO" id="GO:0003677">
    <property type="term" value="F:DNA binding"/>
    <property type="evidence" value="ECO:0007669"/>
    <property type="project" value="UniProtKB-KW"/>
</dbReference>
<proteinExistence type="predicted"/>
<keyword evidence="6" id="KW-0175">Coiled coil</keyword>
<keyword evidence="3" id="KW-0238">DNA-binding</keyword>
<sequence length="372" mass="40565">MDDLLNPFCAPSPAIADIELSAMKRCPPEWLLEKYLEEMTAKEAYPTPDTSYSGEDSYPRVLFFRDPKPGPSYNAAVSLGREDGGGAVRGESAVVEIKEPHDSVVAQMELSIADPIECVSFLTKKLHSSCAAAAAKLQGVGMISQNTSKAESRCDSSSLGSEAPVKGGGTALLPMSLVQNRGCAQGRAATSESSREKSDEEALNGEAENIDPCNAKRFRRMLSNRESARRSRRKKQAHLSELETQVSQLRVENSSLLKRLTDMSRKYKETVVENRILKADVETLRAKVTMTEDAARRATGPIPFTSTPSEIYSDAALPEAASAAPRSIKMDRSASMQRVASLEHLQKRICRGTNTCNSIHCETENSCSNNQI</sequence>
<dbReference type="InterPro" id="IPR045314">
    <property type="entry name" value="bZIP_plant_GBF1"/>
</dbReference>
<dbReference type="Pfam" id="PF00170">
    <property type="entry name" value="bZIP_1"/>
    <property type="match status" value="1"/>
</dbReference>
<evidence type="ECO:0000256" key="1">
    <source>
        <dbReference type="ARBA" id="ARBA00004123"/>
    </source>
</evidence>
<dbReference type="PANTHER" id="PTHR46408">
    <property type="entry name" value="BASIC LEUCINE ZIPPER 63"/>
    <property type="match status" value="1"/>
</dbReference>
<reference evidence="9" key="1">
    <citation type="journal article" date="2022" name="Front. Genet.">
        <title>Chromosome-Scale Assembly of the Dendrobium nobile Genome Provides Insights Into the Molecular Mechanism of the Biosynthesis of the Medicinal Active Ingredient of Dendrobium.</title>
        <authorList>
            <person name="Xu Q."/>
            <person name="Niu S.-C."/>
            <person name="Li K.-L."/>
            <person name="Zheng P.-J."/>
            <person name="Zhang X.-J."/>
            <person name="Jia Y."/>
            <person name="Liu Y."/>
            <person name="Niu Y.-X."/>
            <person name="Yu L.-H."/>
            <person name="Chen D.-F."/>
            <person name="Zhang G.-Q."/>
        </authorList>
    </citation>
    <scope>NUCLEOTIDE SEQUENCE</scope>
    <source>
        <tissue evidence="9">Leaf</tissue>
    </source>
</reference>
<dbReference type="EMBL" id="JAGYWB010000011">
    <property type="protein sequence ID" value="KAI0504787.1"/>
    <property type="molecule type" value="Genomic_DNA"/>
</dbReference>
<dbReference type="InterPro" id="IPR020983">
    <property type="entry name" value="Basic_leucine-zipper_C"/>
</dbReference>
<comment type="subcellular location">
    <subcellularLocation>
        <location evidence="1">Nucleus</location>
    </subcellularLocation>
</comment>
<dbReference type="CDD" id="cd14702">
    <property type="entry name" value="bZIP_plant_GBF1"/>
    <property type="match status" value="1"/>
</dbReference>
<accession>A0A8T3B5D1</accession>
<evidence type="ECO:0000256" key="3">
    <source>
        <dbReference type="ARBA" id="ARBA00023125"/>
    </source>
</evidence>
<feature type="coiled-coil region" evidence="6">
    <location>
        <begin position="225"/>
        <end position="259"/>
    </location>
</feature>
<dbReference type="SMART" id="SM00338">
    <property type="entry name" value="BRLZ"/>
    <property type="match status" value="1"/>
</dbReference>
<keyword evidence="5" id="KW-0539">Nucleus</keyword>
<dbReference type="OrthoDB" id="664875at2759"/>
<dbReference type="PANTHER" id="PTHR46408:SF10">
    <property type="entry name" value="BASIC LEUCINE ZIPPER 63"/>
    <property type="match status" value="1"/>
</dbReference>
<keyword evidence="10" id="KW-1185">Reference proteome</keyword>
<keyword evidence="2" id="KW-0805">Transcription regulation</keyword>
<dbReference type="PROSITE" id="PS50217">
    <property type="entry name" value="BZIP"/>
    <property type="match status" value="1"/>
</dbReference>
<organism evidence="9 10">
    <name type="scientific">Dendrobium nobile</name>
    <name type="common">Orchid</name>
    <dbReference type="NCBI Taxonomy" id="94219"/>
    <lineage>
        <taxon>Eukaryota</taxon>
        <taxon>Viridiplantae</taxon>
        <taxon>Streptophyta</taxon>
        <taxon>Embryophyta</taxon>
        <taxon>Tracheophyta</taxon>
        <taxon>Spermatophyta</taxon>
        <taxon>Magnoliopsida</taxon>
        <taxon>Liliopsida</taxon>
        <taxon>Asparagales</taxon>
        <taxon>Orchidaceae</taxon>
        <taxon>Epidendroideae</taxon>
        <taxon>Malaxideae</taxon>
        <taxon>Dendrobiinae</taxon>
        <taxon>Dendrobium</taxon>
    </lineage>
</organism>
<dbReference type="InterPro" id="IPR046347">
    <property type="entry name" value="bZIP_sf"/>
</dbReference>
<name>A0A8T3B5D1_DENNO</name>
<evidence type="ECO:0000256" key="2">
    <source>
        <dbReference type="ARBA" id="ARBA00023015"/>
    </source>
</evidence>
<feature type="region of interest" description="Disordered" evidence="7">
    <location>
        <begin position="183"/>
        <end position="210"/>
    </location>
</feature>
<dbReference type="PROSITE" id="PS00036">
    <property type="entry name" value="BZIP_BASIC"/>
    <property type="match status" value="1"/>
</dbReference>
<dbReference type="SUPFAM" id="SSF57959">
    <property type="entry name" value="Leucine zipper domain"/>
    <property type="match status" value="1"/>
</dbReference>
<evidence type="ECO:0000313" key="10">
    <source>
        <dbReference type="Proteomes" id="UP000829196"/>
    </source>
</evidence>
<evidence type="ECO:0000259" key="8">
    <source>
        <dbReference type="PROSITE" id="PS50217"/>
    </source>
</evidence>
<dbReference type="FunFam" id="1.20.5.170:FF:000020">
    <property type="entry name" value="BZIP transcription factor"/>
    <property type="match status" value="1"/>
</dbReference>
<dbReference type="GO" id="GO:0005634">
    <property type="term" value="C:nucleus"/>
    <property type="evidence" value="ECO:0007669"/>
    <property type="project" value="UniProtKB-SubCell"/>
</dbReference>
<evidence type="ECO:0000256" key="4">
    <source>
        <dbReference type="ARBA" id="ARBA00023163"/>
    </source>
</evidence>
<evidence type="ECO:0000256" key="5">
    <source>
        <dbReference type="ARBA" id="ARBA00023242"/>
    </source>
</evidence>
<gene>
    <name evidence="9" type="ORF">KFK09_015740</name>
</gene>
<dbReference type="Gene3D" id="1.20.5.170">
    <property type="match status" value="1"/>
</dbReference>
<protein>
    <recommendedName>
        <fullName evidence="8">BZIP domain-containing protein</fullName>
    </recommendedName>
</protein>
<evidence type="ECO:0000313" key="9">
    <source>
        <dbReference type="EMBL" id="KAI0504787.1"/>
    </source>
</evidence>
<dbReference type="Proteomes" id="UP000829196">
    <property type="component" value="Unassembled WGS sequence"/>
</dbReference>
<dbReference type="GO" id="GO:0003700">
    <property type="term" value="F:DNA-binding transcription factor activity"/>
    <property type="evidence" value="ECO:0007669"/>
    <property type="project" value="InterPro"/>
</dbReference>
<evidence type="ECO:0000256" key="7">
    <source>
        <dbReference type="SAM" id="MobiDB-lite"/>
    </source>
</evidence>
<feature type="domain" description="BZIP" evidence="8">
    <location>
        <begin position="214"/>
        <end position="269"/>
    </location>
</feature>
<dbReference type="SMR" id="A0A8T3B5D1"/>